<dbReference type="Ensembl" id="ENSMMOT00000004859.1">
    <property type="protein sequence ID" value="ENSMMOP00000004773.1"/>
    <property type="gene ID" value="ENSMMOG00000003824.1"/>
</dbReference>
<accession>A0A3Q3VTP5</accession>
<organism evidence="1 2">
    <name type="scientific">Mola mola</name>
    <name type="common">Ocean sunfish</name>
    <name type="synonym">Tetraodon mola</name>
    <dbReference type="NCBI Taxonomy" id="94237"/>
    <lineage>
        <taxon>Eukaryota</taxon>
        <taxon>Metazoa</taxon>
        <taxon>Chordata</taxon>
        <taxon>Craniata</taxon>
        <taxon>Vertebrata</taxon>
        <taxon>Euteleostomi</taxon>
        <taxon>Actinopterygii</taxon>
        <taxon>Neopterygii</taxon>
        <taxon>Teleostei</taxon>
        <taxon>Neoteleostei</taxon>
        <taxon>Acanthomorphata</taxon>
        <taxon>Eupercaria</taxon>
        <taxon>Tetraodontiformes</taxon>
        <taxon>Molidae</taxon>
        <taxon>Mola</taxon>
    </lineage>
</organism>
<evidence type="ECO:0000313" key="1">
    <source>
        <dbReference type="Ensembl" id="ENSMMOP00000004773.1"/>
    </source>
</evidence>
<reference evidence="1" key="1">
    <citation type="submission" date="2025-08" db="UniProtKB">
        <authorList>
            <consortium name="Ensembl"/>
        </authorList>
    </citation>
    <scope>IDENTIFICATION</scope>
</reference>
<sequence length="93" mass="10607">MSAALKALKRLKPTFSNFAGRIDSLTSSKKDVNVRRKYKRWGAMNLLHSFFRDAVVTFEECVTFVAALSCIYGKNKHLATLTPDILYFINFIV</sequence>
<dbReference type="AlphaFoldDB" id="A0A3Q3VTP5"/>
<proteinExistence type="predicted"/>
<dbReference type="Proteomes" id="UP000261620">
    <property type="component" value="Unplaced"/>
</dbReference>
<reference evidence="1" key="2">
    <citation type="submission" date="2025-09" db="UniProtKB">
        <authorList>
            <consortium name="Ensembl"/>
        </authorList>
    </citation>
    <scope>IDENTIFICATION</scope>
</reference>
<protein>
    <submittedName>
        <fullName evidence="1">Uncharacterized protein</fullName>
    </submittedName>
</protein>
<keyword evidence="2" id="KW-1185">Reference proteome</keyword>
<evidence type="ECO:0000313" key="2">
    <source>
        <dbReference type="Proteomes" id="UP000261620"/>
    </source>
</evidence>
<name>A0A3Q3VTP5_MOLML</name>